<evidence type="ECO:0000256" key="4">
    <source>
        <dbReference type="ARBA" id="ARBA00022840"/>
    </source>
</evidence>
<evidence type="ECO:0000256" key="2">
    <source>
        <dbReference type="ARBA" id="ARBA00022475"/>
    </source>
</evidence>
<keyword evidence="5" id="KW-1278">Translocase</keyword>
<keyword evidence="3" id="KW-0547">Nucleotide-binding</keyword>
<dbReference type="InterPro" id="IPR003593">
    <property type="entry name" value="AAA+_ATPase"/>
</dbReference>
<dbReference type="GO" id="GO:0015408">
    <property type="term" value="F:ABC-type ferric iron transporter activity"/>
    <property type="evidence" value="ECO:0007669"/>
    <property type="project" value="InterPro"/>
</dbReference>
<dbReference type="SUPFAM" id="SSF52540">
    <property type="entry name" value="P-loop containing nucleoside triphosphate hydrolases"/>
    <property type="match status" value="1"/>
</dbReference>
<keyword evidence="4 8" id="KW-0067">ATP-binding</keyword>
<dbReference type="PANTHER" id="PTHR43875">
    <property type="entry name" value="MALTODEXTRIN IMPORT ATP-BINDING PROTEIN MSMX"/>
    <property type="match status" value="1"/>
</dbReference>
<reference evidence="8" key="1">
    <citation type="submission" date="2019-06" db="EMBL/GenBank/DDBJ databases">
        <authorList>
            <person name="Murdoch R.W."/>
            <person name="Fathepure B."/>
        </authorList>
    </citation>
    <scope>NUCLEOTIDE SEQUENCE</scope>
</reference>
<keyword evidence="2" id="KW-1003">Cell membrane</keyword>
<evidence type="ECO:0000313" key="8">
    <source>
        <dbReference type="EMBL" id="QEA04077.1"/>
    </source>
</evidence>
<dbReference type="Gene3D" id="3.40.50.300">
    <property type="entry name" value="P-loop containing nucleotide triphosphate hydrolases"/>
    <property type="match status" value="1"/>
</dbReference>
<dbReference type="AlphaFoldDB" id="A0A5B8RBL8"/>
<keyword evidence="8" id="KW-0378">Hydrolase</keyword>
<accession>A0A5B8RBL8</accession>
<dbReference type="Gene3D" id="2.40.50.140">
    <property type="entry name" value="Nucleic acid-binding proteins"/>
    <property type="match status" value="1"/>
</dbReference>
<dbReference type="InterPro" id="IPR013611">
    <property type="entry name" value="Transp-assoc_OB_typ2"/>
</dbReference>
<dbReference type="GO" id="GO:1902495">
    <property type="term" value="C:transmembrane transporter complex"/>
    <property type="evidence" value="ECO:0007669"/>
    <property type="project" value="UniProtKB-ARBA"/>
</dbReference>
<keyword evidence="6" id="KW-0472">Membrane</keyword>
<dbReference type="GO" id="GO:0005886">
    <property type="term" value="C:plasma membrane"/>
    <property type="evidence" value="ECO:0007669"/>
    <property type="project" value="UniProtKB-ARBA"/>
</dbReference>
<evidence type="ECO:0000256" key="3">
    <source>
        <dbReference type="ARBA" id="ARBA00022741"/>
    </source>
</evidence>
<dbReference type="GO" id="GO:0016887">
    <property type="term" value="F:ATP hydrolysis activity"/>
    <property type="evidence" value="ECO:0007669"/>
    <property type="project" value="InterPro"/>
</dbReference>
<dbReference type="CDD" id="cd03259">
    <property type="entry name" value="ABC_Carb_Solutes_like"/>
    <property type="match status" value="1"/>
</dbReference>
<dbReference type="PANTHER" id="PTHR43875:SF15">
    <property type="entry name" value="TREHALOSE IMPORT ATP-BINDING PROTEIN SUGC"/>
    <property type="match status" value="1"/>
</dbReference>
<dbReference type="Pfam" id="PF08402">
    <property type="entry name" value="TOBE_2"/>
    <property type="match status" value="1"/>
</dbReference>
<dbReference type="InterPro" id="IPR027417">
    <property type="entry name" value="P-loop_NTPase"/>
</dbReference>
<sequence>MIHDCINGANGDMAVLETRGLKKHFGRIRAVDGIDLTSTDGELLAILGPSGSGKSTLMRMVAGLEEPSAGDILVDGRSIVGIPPKRRNVAMVFQSFALYPHMSVLENIRFPLVARRVPAAEQREKIDWVTGILDIGDLLERRPTRLSGGQMQRVALARALVRDPELFVFDEPLSSLDAQIRSQARGELRELHDRTQITTLYVTHDQLEALGLADRVAVVHNGCIQQLGTPRTLYEDPGNLFVAGFIGDPPMNRLDLGDNVILGVRPEHLLLEHGEEDPGEVALRLEVELEHLEFLGAEWLIYAAVCAGVPETGRRRPRVIARLRQAEPPSMETGQRRTLVVRRANARYFDAESGERRSAPSGVAA</sequence>
<dbReference type="InterPro" id="IPR047641">
    <property type="entry name" value="ABC_transpr_MalK/UgpC-like"/>
</dbReference>
<organism evidence="8">
    <name type="scientific">uncultured organism</name>
    <dbReference type="NCBI Taxonomy" id="155900"/>
    <lineage>
        <taxon>unclassified sequences</taxon>
        <taxon>environmental samples</taxon>
    </lineage>
</organism>
<keyword evidence="1" id="KW-0813">Transport</keyword>
<dbReference type="EC" id="3.6.3.-" evidence="8"/>
<dbReference type="PROSITE" id="PS00211">
    <property type="entry name" value="ABC_TRANSPORTER_1"/>
    <property type="match status" value="1"/>
</dbReference>
<evidence type="ECO:0000259" key="7">
    <source>
        <dbReference type="PROSITE" id="PS50893"/>
    </source>
</evidence>
<dbReference type="GO" id="GO:0005524">
    <property type="term" value="F:ATP binding"/>
    <property type="evidence" value="ECO:0007669"/>
    <property type="project" value="UniProtKB-KW"/>
</dbReference>
<dbReference type="FunFam" id="3.40.50.300:FF:000042">
    <property type="entry name" value="Maltose/maltodextrin ABC transporter, ATP-binding protein"/>
    <property type="match status" value="1"/>
</dbReference>
<evidence type="ECO:0000256" key="6">
    <source>
        <dbReference type="ARBA" id="ARBA00023136"/>
    </source>
</evidence>
<proteinExistence type="predicted"/>
<protein>
    <submittedName>
        <fullName evidence="8">Trehalose import ATP-binding protein SugC</fullName>
        <ecNumber evidence="8">3.6.3.-</ecNumber>
    </submittedName>
</protein>
<dbReference type="InterPro" id="IPR015853">
    <property type="entry name" value="ABC_transpr_FbpC"/>
</dbReference>
<dbReference type="SMART" id="SM00382">
    <property type="entry name" value="AAA"/>
    <property type="match status" value="1"/>
</dbReference>
<dbReference type="InterPro" id="IPR008995">
    <property type="entry name" value="Mo/tungstate-bd_C_term_dom"/>
</dbReference>
<dbReference type="SUPFAM" id="SSF50331">
    <property type="entry name" value="MOP-like"/>
    <property type="match status" value="1"/>
</dbReference>
<name>A0A5B8RBL8_9ZZZZ</name>
<gene>
    <name evidence="8" type="primary">sugC</name>
    <name evidence="8" type="ORF">KBTEX_00380</name>
</gene>
<dbReference type="Pfam" id="PF00005">
    <property type="entry name" value="ABC_tran"/>
    <property type="match status" value="1"/>
</dbReference>
<evidence type="ECO:0000256" key="1">
    <source>
        <dbReference type="ARBA" id="ARBA00022448"/>
    </source>
</evidence>
<dbReference type="EMBL" id="MN079079">
    <property type="protein sequence ID" value="QEA04077.1"/>
    <property type="molecule type" value="Genomic_DNA"/>
</dbReference>
<dbReference type="InterPro" id="IPR017871">
    <property type="entry name" value="ABC_transporter-like_CS"/>
</dbReference>
<evidence type="ECO:0000256" key="5">
    <source>
        <dbReference type="ARBA" id="ARBA00022967"/>
    </source>
</evidence>
<dbReference type="PROSITE" id="PS50893">
    <property type="entry name" value="ABC_TRANSPORTER_2"/>
    <property type="match status" value="1"/>
</dbReference>
<feature type="domain" description="ABC transporter" evidence="7">
    <location>
        <begin position="16"/>
        <end position="246"/>
    </location>
</feature>
<dbReference type="Gene3D" id="2.40.50.100">
    <property type="match status" value="2"/>
</dbReference>
<dbReference type="InterPro" id="IPR012340">
    <property type="entry name" value="NA-bd_OB-fold"/>
</dbReference>
<dbReference type="InterPro" id="IPR003439">
    <property type="entry name" value="ABC_transporter-like_ATP-bd"/>
</dbReference>